<comment type="caution">
    <text evidence="1">The sequence shown here is derived from an EMBL/GenBank/DDBJ whole genome shotgun (WGS) entry which is preliminary data.</text>
</comment>
<dbReference type="SUPFAM" id="SSF82171">
    <property type="entry name" value="DPP6 N-terminal domain-like"/>
    <property type="match status" value="1"/>
</dbReference>
<name>A0A563TZW9_9SPHI</name>
<evidence type="ECO:0000313" key="1">
    <source>
        <dbReference type="EMBL" id="TWR24833.1"/>
    </source>
</evidence>
<dbReference type="EMBL" id="VOEJ01000010">
    <property type="protein sequence ID" value="TWR24833.1"/>
    <property type="molecule type" value="Genomic_DNA"/>
</dbReference>
<accession>A0A563TZW9</accession>
<protein>
    <submittedName>
        <fullName evidence="1">Uncharacterized protein</fullName>
    </submittedName>
</protein>
<keyword evidence="2" id="KW-1185">Reference proteome</keyword>
<dbReference type="Proteomes" id="UP000320042">
    <property type="component" value="Unassembled WGS sequence"/>
</dbReference>
<dbReference type="AlphaFoldDB" id="A0A563TZW9"/>
<reference evidence="1 2" key="1">
    <citation type="submission" date="2019-07" db="EMBL/GenBank/DDBJ databases">
        <authorList>
            <person name="Kim J."/>
        </authorList>
    </citation>
    <scope>NUCLEOTIDE SEQUENCE [LARGE SCALE GENOMIC DNA]</scope>
    <source>
        <strain evidence="2">dk17</strain>
    </source>
</reference>
<sequence>MTAAFVADINVTLDCEATVDSLGACQGVSKIGNRFFLYGDREVGVIREFKLQGDSLAYINKEYKLTQNGQDVIGHPTGIAYNGKGPVFMGNSIRLNKEGTSWKAVIYNINWQGLLKTGTLDGNLINTIEDDACIQGTRPEYVKYKGKWYVATADYGNKGNEVRLYDPEKLAACKKTSEPGVLYKRFSCSPWVQNLHWVANKGVLILVQNQIEGRKWRFTYVDLQKSVDSGTMQVIKQIDLNNRADELEGFTFIDSNRGIAVTSSRKNNVNYTSTNW</sequence>
<dbReference type="OrthoDB" id="931771at2"/>
<proteinExistence type="predicted"/>
<organism evidence="1 2">
    <name type="scientific">Mucilaginibacter pallidiroseus</name>
    <dbReference type="NCBI Taxonomy" id="2599295"/>
    <lineage>
        <taxon>Bacteria</taxon>
        <taxon>Pseudomonadati</taxon>
        <taxon>Bacteroidota</taxon>
        <taxon>Sphingobacteriia</taxon>
        <taxon>Sphingobacteriales</taxon>
        <taxon>Sphingobacteriaceae</taxon>
        <taxon>Mucilaginibacter</taxon>
    </lineage>
</organism>
<evidence type="ECO:0000313" key="2">
    <source>
        <dbReference type="Proteomes" id="UP000320042"/>
    </source>
</evidence>
<gene>
    <name evidence="1" type="ORF">FPZ43_17705</name>
</gene>